<dbReference type="EMBL" id="CADCTO010000002">
    <property type="protein sequence ID" value="CAA9211486.1"/>
    <property type="molecule type" value="Genomic_DNA"/>
</dbReference>
<keyword evidence="2" id="KW-0408">Iron</keyword>
<evidence type="ECO:0000313" key="6">
    <source>
        <dbReference type="EMBL" id="CAA9211486.1"/>
    </source>
</evidence>
<dbReference type="PANTHER" id="PTHR23150:SF36">
    <property type="entry name" value="HERCYNINE OXYGENASE"/>
    <property type="match status" value="1"/>
</dbReference>
<dbReference type="InterPro" id="IPR034660">
    <property type="entry name" value="DinB/YfiT-like"/>
</dbReference>
<feature type="domain" description="Sulfatase-modifying factor enzyme-like" evidence="4">
    <location>
        <begin position="183"/>
        <end position="442"/>
    </location>
</feature>
<dbReference type="InterPro" id="IPR005532">
    <property type="entry name" value="SUMF_dom"/>
</dbReference>
<gene>
    <name evidence="6" type="ORF">AVDCRST_MAG63-177</name>
</gene>
<name>A0A6J4H3G5_9BACT</name>
<reference evidence="6" key="1">
    <citation type="submission" date="2020-02" db="EMBL/GenBank/DDBJ databases">
        <authorList>
            <person name="Meier V. D."/>
        </authorList>
    </citation>
    <scope>NUCLEOTIDE SEQUENCE</scope>
    <source>
        <strain evidence="6">AVDCRST_MAG63</strain>
    </source>
</reference>
<dbReference type="Pfam" id="PF12867">
    <property type="entry name" value="DinB_2"/>
    <property type="match status" value="1"/>
</dbReference>
<dbReference type="InterPro" id="IPR016187">
    <property type="entry name" value="CTDL_fold"/>
</dbReference>
<feature type="domain" description="DinB-like" evidence="5">
    <location>
        <begin position="20"/>
        <end position="150"/>
    </location>
</feature>
<dbReference type="InterPro" id="IPR051043">
    <property type="entry name" value="Sulfatase_Mod_Factor_Kinase"/>
</dbReference>
<dbReference type="Gene3D" id="1.20.120.450">
    <property type="entry name" value="dinb family like domain"/>
    <property type="match status" value="1"/>
</dbReference>
<dbReference type="SUPFAM" id="SSF56436">
    <property type="entry name" value="C-type lectin-like"/>
    <property type="match status" value="1"/>
</dbReference>
<dbReference type="Pfam" id="PF03781">
    <property type="entry name" value="FGE-sulfatase"/>
    <property type="match status" value="1"/>
</dbReference>
<evidence type="ECO:0000256" key="3">
    <source>
        <dbReference type="ARBA" id="ARBA00037882"/>
    </source>
</evidence>
<dbReference type="InterPro" id="IPR024775">
    <property type="entry name" value="DinB-like"/>
</dbReference>
<dbReference type="SUPFAM" id="SSF109854">
    <property type="entry name" value="DinB/YfiT-like putative metalloenzymes"/>
    <property type="match status" value="1"/>
</dbReference>
<comment type="pathway">
    <text evidence="3">Amino-acid biosynthesis; ergothioneine biosynthesis.</text>
</comment>
<proteinExistence type="predicted"/>
<evidence type="ECO:0000259" key="4">
    <source>
        <dbReference type="Pfam" id="PF03781"/>
    </source>
</evidence>
<evidence type="ECO:0000256" key="1">
    <source>
        <dbReference type="ARBA" id="ARBA00023002"/>
    </source>
</evidence>
<organism evidence="6">
    <name type="scientific">uncultured Armatimonadetes bacterium</name>
    <dbReference type="NCBI Taxonomy" id="157466"/>
    <lineage>
        <taxon>Bacteria</taxon>
        <taxon>Bacillati</taxon>
        <taxon>Armatimonadota</taxon>
        <taxon>environmental samples</taxon>
    </lineage>
</organism>
<evidence type="ECO:0008006" key="7">
    <source>
        <dbReference type="Google" id="ProtNLM"/>
    </source>
</evidence>
<evidence type="ECO:0000256" key="2">
    <source>
        <dbReference type="ARBA" id="ARBA00023004"/>
    </source>
</evidence>
<sequence length="448" mass="50723">MTLTVRRQQERRKAELRAAMEAARATTLRLLERVPDDFLKRRVHDFYSPIGWHFGHIGMTEESWVCTQAADRPCLDDRLSFLFANLPENPKDGRVFLPSRDEIGAYLAATRRSALATLEEADLDSPHPLLADGYACEFARQHECQHQETIAELLYLIQKERLSAEREPPDVAPLAAGQAPTPETEMVAIPGGVFRMGSDDRHGYDNEKRAHEVAVPSFRLDRTPVTVAQWLSFIEEGGYGNYRWWEEEGFYHWRVRENITCPEYWRRASEGGYYAVSPDGLRAMHPEEPVFGISWYEADAYARWAGKRLPTEAEWEFAAAFEPRARRARRYPAGDAPPQPHQADFGLSAGFPCPVGVHPEGASAWGVLDMAGGVWEWTASPFLPYPGFEAFPYDGYSKEHMDGRHYVCRGGSFATAAPILRCSFRNWYVPTYRQGFLGLRLAADGPAS</sequence>
<keyword evidence="1" id="KW-0560">Oxidoreductase</keyword>
<dbReference type="PANTHER" id="PTHR23150">
    <property type="entry name" value="SULFATASE MODIFYING FACTOR 1, 2"/>
    <property type="match status" value="1"/>
</dbReference>
<dbReference type="InterPro" id="IPR042095">
    <property type="entry name" value="SUMF_sf"/>
</dbReference>
<evidence type="ECO:0000259" key="5">
    <source>
        <dbReference type="Pfam" id="PF12867"/>
    </source>
</evidence>
<dbReference type="Gene3D" id="3.90.1580.10">
    <property type="entry name" value="paralog of FGE (formylglycine-generating enzyme)"/>
    <property type="match status" value="1"/>
</dbReference>
<dbReference type="AlphaFoldDB" id="A0A6J4H3G5"/>
<protein>
    <recommendedName>
        <fullName evidence="7">Serine/threonine kinase</fullName>
    </recommendedName>
</protein>
<accession>A0A6J4H3G5</accession>